<dbReference type="OrthoDB" id="9802121at2"/>
<feature type="transmembrane region" description="Helical" evidence="1">
    <location>
        <begin position="83"/>
        <end position="102"/>
    </location>
</feature>
<protein>
    <submittedName>
        <fullName evidence="2">Uncharacterized membrane protein YgdD (TMEM256/DUF423 family)</fullName>
    </submittedName>
</protein>
<organism evidence="2 3">
    <name type="scientific">Aquicella lusitana</name>
    <dbReference type="NCBI Taxonomy" id="254246"/>
    <lineage>
        <taxon>Bacteria</taxon>
        <taxon>Pseudomonadati</taxon>
        <taxon>Pseudomonadota</taxon>
        <taxon>Gammaproteobacteria</taxon>
        <taxon>Legionellales</taxon>
        <taxon>Coxiellaceae</taxon>
        <taxon>Aquicella</taxon>
    </lineage>
</organism>
<evidence type="ECO:0000256" key="1">
    <source>
        <dbReference type="SAM" id="Phobius"/>
    </source>
</evidence>
<comment type="caution">
    <text evidence="2">The sequence shown here is derived from an EMBL/GenBank/DDBJ whole genome shotgun (WGS) entry which is preliminary data.</text>
</comment>
<keyword evidence="1" id="KW-0812">Transmembrane</keyword>
<dbReference type="InterPro" id="IPR006696">
    <property type="entry name" value="DUF423"/>
</dbReference>
<keyword evidence="1" id="KW-0472">Membrane</keyword>
<accession>A0A370G1C6</accession>
<keyword evidence="3" id="KW-1185">Reference proteome</keyword>
<feature type="transmembrane region" description="Helical" evidence="1">
    <location>
        <begin position="28"/>
        <end position="46"/>
    </location>
</feature>
<sequence length="110" mass="12180">MAAYVDHSLSFTLASNARHSISVAVRYHQLYAIVITIIGLIIPLQANQRMKSWFIRSAYIFIVGILLFSFSIYIASITGMVGLLHATPIGGVILMLGWVSLLRTALLKMK</sequence>
<dbReference type="RefSeq" id="WP_148326103.1">
    <property type="nucleotide sequence ID" value="NZ_LR699117.1"/>
</dbReference>
<feature type="transmembrane region" description="Helical" evidence="1">
    <location>
        <begin position="58"/>
        <end position="77"/>
    </location>
</feature>
<dbReference type="Proteomes" id="UP000254720">
    <property type="component" value="Unassembled WGS sequence"/>
</dbReference>
<dbReference type="Pfam" id="PF04241">
    <property type="entry name" value="DUF423"/>
    <property type="match status" value="1"/>
</dbReference>
<gene>
    <name evidence="2" type="ORF">C8D86_13818</name>
</gene>
<dbReference type="AlphaFoldDB" id="A0A370G1C6"/>
<evidence type="ECO:0000313" key="2">
    <source>
        <dbReference type="EMBL" id="RDI37578.1"/>
    </source>
</evidence>
<reference evidence="2 3" key="1">
    <citation type="submission" date="2018-07" db="EMBL/GenBank/DDBJ databases">
        <title>Genomic Encyclopedia of Type Strains, Phase IV (KMG-IV): sequencing the most valuable type-strain genomes for metagenomic binning, comparative biology and taxonomic classification.</title>
        <authorList>
            <person name="Goeker M."/>
        </authorList>
    </citation>
    <scope>NUCLEOTIDE SEQUENCE [LARGE SCALE GENOMIC DNA]</scope>
    <source>
        <strain evidence="2 3">DSM 16500</strain>
    </source>
</reference>
<evidence type="ECO:0000313" key="3">
    <source>
        <dbReference type="Proteomes" id="UP000254720"/>
    </source>
</evidence>
<name>A0A370G1C6_9COXI</name>
<dbReference type="EMBL" id="QQAX01000038">
    <property type="protein sequence ID" value="RDI37578.1"/>
    <property type="molecule type" value="Genomic_DNA"/>
</dbReference>
<proteinExistence type="predicted"/>
<keyword evidence="1" id="KW-1133">Transmembrane helix</keyword>